<evidence type="ECO:0000256" key="1">
    <source>
        <dbReference type="SAM" id="Phobius"/>
    </source>
</evidence>
<dbReference type="WBParaSite" id="BTMF_0001790301-mRNA-1">
    <property type="protein sequence ID" value="BTMF_0001790301-mRNA-1"/>
    <property type="gene ID" value="BTMF_0001790301"/>
</dbReference>
<name>A0A0R3RCY0_9BILA</name>
<reference evidence="2" key="1">
    <citation type="submission" date="2017-02" db="UniProtKB">
        <authorList>
            <consortium name="WormBaseParasite"/>
        </authorList>
    </citation>
    <scope>IDENTIFICATION</scope>
</reference>
<keyword evidence="1" id="KW-1133">Transmembrane helix</keyword>
<accession>A0A0R3RCY0</accession>
<keyword evidence="1" id="KW-0812">Transmembrane</keyword>
<sequence>MVDLIETHFLEETFFFPIFNYLNFIMLGFSFSKKDMCFFS</sequence>
<evidence type="ECO:0000313" key="2">
    <source>
        <dbReference type="WBParaSite" id="BTMF_0001790301-mRNA-1"/>
    </source>
</evidence>
<protein>
    <submittedName>
        <fullName evidence="2">Uncharacterized protein</fullName>
    </submittedName>
</protein>
<feature type="transmembrane region" description="Helical" evidence="1">
    <location>
        <begin position="14"/>
        <end position="32"/>
    </location>
</feature>
<organism evidence="2">
    <name type="scientific">Brugia timori</name>
    <dbReference type="NCBI Taxonomy" id="42155"/>
    <lineage>
        <taxon>Eukaryota</taxon>
        <taxon>Metazoa</taxon>
        <taxon>Ecdysozoa</taxon>
        <taxon>Nematoda</taxon>
        <taxon>Chromadorea</taxon>
        <taxon>Rhabditida</taxon>
        <taxon>Spirurina</taxon>
        <taxon>Spiruromorpha</taxon>
        <taxon>Filarioidea</taxon>
        <taxon>Onchocercidae</taxon>
        <taxon>Brugia</taxon>
    </lineage>
</organism>
<dbReference type="AlphaFoldDB" id="A0A0R3RCY0"/>
<keyword evidence="1" id="KW-0472">Membrane</keyword>
<proteinExistence type="predicted"/>